<keyword evidence="2" id="KW-1185">Reference proteome</keyword>
<dbReference type="EMBL" id="JACAGK010000017">
    <property type="protein sequence ID" value="MDM1048159.1"/>
    <property type="molecule type" value="Genomic_DNA"/>
</dbReference>
<dbReference type="Proteomes" id="UP001170954">
    <property type="component" value="Unassembled WGS sequence"/>
</dbReference>
<evidence type="ECO:0000313" key="2">
    <source>
        <dbReference type="Proteomes" id="UP001170954"/>
    </source>
</evidence>
<gene>
    <name evidence="1" type="ORF">HX018_07920</name>
</gene>
<reference evidence="1" key="2">
    <citation type="journal article" date="2022" name="Sci. Total Environ.">
        <title>Prevalence, transmission, and molecular epidemiology of tet(X)-positive bacteria among humans, animals, and environmental niches in China: An epidemiological, and genomic-based study.</title>
        <authorList>
            <person name="Dong N."/>
            <person name="Zeng Y."/>
            <person name="Cai C."/>
            <person name="Sun C."/>
            <person name="Lu J."/>
            <person name="Liu C."/>
            <person name="Zhou H."/>
            <person name="Sun Q."/>
            <person name="Shu L."/>
            <person name="Wang H."/>
            <person name="Wang Y."/>
            <person name="Wang S."/>
            <person name="Wu C."/>
            <person name="Chan E.W."/>
            <person name="Chen G."/>
            <person name="Shen Z."/>
            <person name="Chen S."/>
            <person name="Zhang R."/>
        </authorList>
    </citation>
    <scope>NUCLEOTIDE SEQUENCE</scope>
    <source>
        <strain evidence="1">R1692</strain>
    </source>
</reference>
<accession>A0ABT7NLM8</accession>
<evidence type="ECO:0000313" key="1">
    <source>
        <dbReference type="EMBL" id="MDM1048159.1"/>
    </source>
</evidence>
<keyword evidence="1" id="KW-0378">Hydrolase</keyword>
<protein>
    <submittedName>
        <fullName evidence="1">Alpha/beta hydrolase</fullName>
    </submittedName>
</protein>
<comment type="caution">
    <text evidence="1">The sequence shown here is derived from an EMBL/GenBank/DDBJ whole genome shotgun (WGS) entry which is preliminary data.</text>
</comment>
<name>A0ABT7NLM8_9SPHI</name>
<organism evidence="1 2">
    <name type="scientific">Sphingobacterium hotanense</name>
    <dbReference type="NCBI Taxonomy" id="649196"/>
    <lineage>
        <taxon>Bacteria</taxon>
        <taxon>Pseudomonadati</taxon>
        <taxon>Bacteroidota</taxon>
        <taxon>Sphingobacteriia</taxon>
        <taxon>Sphingobacteriales</taxon>
        <taxon>Sphingobacteriaceae</taxon>
        <taxon>Sphingobacterium</taxon>
    </lineage>
</organism>
<dbReference type="RefSeq" id="WP_286651092.1">
    <property type="nucleotide sequence ID" value="NZ_JACAGK010000017.1"/>
</dbReference>
<dbReference type="Gene3D" id="3.40.50.1820">
    <property type="entry name" value="alpha/beta hydrolase"/>
    <property type="match status" value="1"/>
</dbReference>
<dbReference type="GO" id="GO:0016787">
    <property type="term" value="F:hydrolase activity"/>
    <property type="evidence" value="ECO:0007669"/>
    <property type="project" value="UniProtKB-KW"/>
</dbReference>
<reference evidence="1" key="1">
    <citation type="submission" date="2020-06" db="EMBL/GenBank/DDBJ databases">
        <authorList>
            <person name="Dong N."/>
        </authorList>
    </citation>
    <scope>NUCLEOTIDE SEQUENCE</scope>
    <source>
        <strain evidence="1">R1692</strain>
    </source>
</reference>
<dbReference type="SUPFAM" id="SSF53474">
    <property type="entry name" value="alpha/beta-Hydrolases"/>
    <property type="match status" value="1"/>
</dbReference>
<proteinExistence type="predicted"/>
<dbReference type="InterPro" id="IPR029058">
    <property type="entry name" value="AB_hydrolase_fold"/>
</dbReference>
<sequence length="216" mass="24988">MKTIYLFSGLGADYRVFSNLDLSGFQPVHIEWLKPRASESLESYLFRLAEYHQIPKQGALVLGVSFGGLCISELAKYYDFEKMILVSSVKNKFEIPAFIKLARLFSLYKLMPRKPSGMMARKAIHWAFGVKTKEEGALLDVIIQDTDPDFLKWATNQIMHWESVYSPTNCLHIHGEKDRIFPINNVVWDIKIKDGGHFMIYNRGKEISFPIRNFIF</sequence>